<dbReference type="Proteomes" id="UP000283369">
    <property type="component" value="Unassembled WGS sequence"/>
</dbReference>
<comment type="caution">
    <text evidence="1">The sequence shown here is derived from an EMBL/GenBank/DDBJ whole genome shotgun (WGS) entry which is preliminary data.</text>
</comment>
<proteinExistence type="predicted"/>
<dbReference type="EMBL" id="QRYV01000072">
    <property type="protein sequence ID" value="RGV05898.1"/>
    <property type="molecule type" value="Genomic_DNA"/>
</dbReference>
<accession>A0A412VHZ7</accession>
<protein>
    <submittedName>
        <fullName evidence="1">Uncharacterized protein</fullName>
    </submittedName>
</protein>
<sequence>MYFICAYWFIQRIGARSDIYRNTFFNCGEPVTNVDQENREYKDAVYKNITIEGKYSTCVKKFIVQENTNRTKAYLS</sequence>
<gene>
    <name evidence="1" type="ORF">DWW25_21915</name>
</gene>
<reference evidence="1 2" key="1">
    <citation type="submission" date="2018-08" db="EMBL/GenBank/DDBJ databases">
        <title>A genome reference for cultivated species of the human gut microbiota.</title>
        <authorList>
            <person name="Zou Y."/>
            <person name="Xue W."/>
            <person name="Luo G."/>
        </authorList>
    </citation>
    <scope>NUCLEOTIDE SEQUENCE [LARGE SCALE GENOMIC DNA]</scope>
    <source>
        <strain evidence="1 2">AF14-7</strain>
    </source>
</reference>
<organism evidence="1 2">
    <name type="scientific">Bacteroides xylanisolvens</name>
    <dbReference type="NCBI Taxonomy" id="371601"/>
    <lineage>
        <taxon>Bacteria</taxon>
        <taxon>Pseudomonadati</taxon>
        <taxon>Bacteroidota</taxon>
        <taxon>Bacteroidia</taxon>
        <taxon>Bacteroidales</taxon>
        <taxon>Bacteroidaceae</taxon>
        <taxon>Bacteroides</taxon>
    </lineage>
</organism>
<dbReference type="AlphaFoldDB" id="A0A412VHZ7"/>
<evidence type="ECO:0000313" key="1">
    <source>
        <dbReference type="EMBL" id="RGV05898.1"/>
    </source>
</evidence>
<evidence type="ECO:0000313" key="2">
    <source>
        <dbReference type="Proteomes" id="UP000283369"/>
    </source>
</evidence>
<name>A0A412VHZ7_9BACE</name>